<organism evidence="1 2">
    <name type="scientific">Puccinia sorghi</name>
    <dbReference type="NCBI Taxonomy" id="27349"/>
    <lineage>
        <taxon>Eukaryota</taxon>
        <taxon>Fungi</taxon>
        <taxon>Dikarya</taxon>
        <taxon>Basidiomycota</taxon>
        <taxon>Pucciniomycotina</taxon>
        <taxon>Pucciniomycetes</taxon>
        <taxon>Pucciniales</taxon>
        <taxon>Pucciniaceae</taxon>
        <taxon>Puccinia</taxon>
    </lineage>
</organism>
<dbReference type="AlphaFoldDB" id="A0A0L6VFE9"/>
<gene>
    <name evidence="1" type="ORF">VP01_1714g1</name>
</gene>
<keyword evidence="2" id="KW-1185">Reference proteome</keyword>
<name>A0A0L6VFE9_9BASI</name>
<dbReference type="EMBL" id="LAVV01006520">
    <property type="protein sequence ID" value="KNZ59511.1"/>
    <property type="molecule type" value="Genomic_DNA"/>
</dbReference>
<evidence type="ECO:0000313" key="2">
    <source>
        <dbReference type="Proteomes" id="UP000037035"/>
    </source>
</evidence>
<reference evidence="1 2" key="1">
    <citation type="submission" date="2015-08" db="EMBL/GenBank/DDBJ databases">
        <title>Next Generation Sequencing and Analysis of the Genome of Puccinia sorghi L Schw, the Causal Agent of Maize Common Rust.</title>
        <authorList>
            <person name="Rochi L."/>
            <person name="Burguener G."/>
            <person name="Darino M."/>
            <person name="Turjanski A."/>
            <person name="Kreff E."/>
            <person name="Dieguez M.J."/>
            <person name="Sacco F."/>
        </authorList>
    </citation>
    <scope>NUCLEOTIDE SEQUENCE [LARGE SCALE GENOMIC DNA]</scope>
    <source>
        <strain evidence="1 2">RO10H11247</strain>
    </source>
</reference>
<comment type="caution">
    <text evidence="1">The sequence shown here is derived from an EMBL/GenBank/DDBJ whole genome shotgun (WGS) entry which is preliminary data.</text>
</comment>
<protein>
    <submittedName>
        <fullName evidence="1">Uncharacterized protein</fullName>
    </submittedName>
</protein>
<evidence type="ECO:0000313" key="1">
    <source>
        <dbReference type="EMBL" id="KNZ59511.1"/>
    </source>
</evidence>
<dbReference type="VEuPathDB" id="FungiDB:VP01_1714g1"/>
<dbReference type="OrthoDB" id="2507244at2759"/>
<dbReference type="Proteomes" id="UP000037035">
    <property type="component" value="Unassembled WGS sequence"/>
</dbReference>
<accession>A0A0L6VFE9</accession>
<sequence length="48" mass="5569">MYSKLKVYLNSKPFANVYLSPKFQQRLSLVVDEAHMSYSWGLVESGKE</sequence>
<proteinExistence type="predicted"/>